<reference evidence="9 10" key="1">
    <citation type="submission" date="2018-08" db="EMBL/GenBank/DDBJ databases">
        <title>Mucilaginibacter terrae sp. nov., isolated from manganese diggings.</title>
        <authorList>
            <person name="Huang Y."/>
            <person name="Zhou Z."/>
        </authorList>
    </citation>
    <scope>NUCLEOTIDE SEQUENCE [LARGE SCALE GENOMIC DNA]</scope>
    <source>
        <strain evidence="9 10">ZH6</strain>
    </source>
</reference>
<evidence type="ECO:0000313" key="10">
    <source>
        <dbReference type="Proteomes" id="UP000260823"/>
    </source>
</evidence>
<feature type="transmembrane region" description="Helical" evidence="6">
    <location>
        <begin position="717"/>
        <end position="736"/>
    </location>
</feature>
<dbReference type="InterPro" id="IPR003838">
    <property type="entry name" value="ABC3_permease_C"/>
</dbReference>
<evidence type="ECO:0000313" key="9">
    <source>
        <dbReference type="EMBL" id="RFZ84483.1"/>
    </source>
</evidence>
<gene>
    <name evidence="9" type="ORF">DYU05_02370</name>
</gene>
<feature type="transmembrane region" description="Helical" evidence="6">
    <location>
        <begin position="330"/>
        <end position="353"/>
    </location>
</feature>
<keyword evidence="2" id="KW-1003">Cell membrane</keyword>
<evidence type="ECO:0000256" key="4">
    <source>
        <dbReference type="ARBA" id="ARBA00022989"/>
    </source>
</evidence>
<evidence type="ECO:0000256" key="5">
    <source>
        <dbReference type="ARBA" id="ARBA00023136"/>
    </source>
</evidence>
<proteinExistence type="predicted"/>
<dbReference type="Pfam" id="PF12704">
    <property type="entry name" value="MacB_PCD"/>
    <property type="match status" value="1"/>
</dbReference>
<evidence type="ECO:0000259" key="7">
    <source>
        <dbReference type="Pfam" id="PF02687"/>
    </source>
</evidence>
<dbReference type="EMBL" id="QWDE01000001">
    <property type="protein sequence ID" value="RFZ84483.1"/>
    <property type="molecule type" value="Genomic_DNA"/>
</dbReference>
<name>A0A3E2NTZ3_9SPHI</name>
<dbReference type="Proteomes" id="UP000260823">
    <property type="component" value="Unassembled WGS sequence"/>
</dbReference>
<feature type="transmembrane region" description="Helical" evidence="6">
    <location>
        <begin position="373"/>
        <end position="399"/>
    </location>
</feature>
<feature type="transmembrane region" description="Helical" evidence="6">
    <location>
        <begin position="282"/>
        <end position="301"/>
    </location>
</feature>
<evidence type="ECO:0000256" key="3">
    <source>
        <dbReference type="ARBA" id="ARBA00022692"/>
    </source>
</evidence>
<keyword evidence="4 6" id="KW-1133">Transmembrane helix</keyword>
<dbReference type="GO" id="GO:0022857">
    <property type="term" value="F:transmembrane transporter activity"/>
    <property type="evidence" value="ECO:0007669"/>
    <property type="project" value="TreeGrafter"/>
</dbReference>
<comment type="subcellular location">
    <subcellularLocation>
        <location evidence="1">Cell membrane</location>
        <topology evidence="1">Multi-pass membrane protein</topology>
    </subcellularLocation>
</comment>
<dbReference type="RefSeq" id="WP_117381372.1">
    <property type="nucleotide sequence ID" value="NZ_QWDE01000001.1"/>
</dbReference>
<feature type="domain" description="ABC3 transporter permease C-terminal" evidence="7">
    <location>
        <begin position="668"/>
        <end position="777"/>
    </location>
</feature>
<evidence type="ECO:0000256" key="6">
    <source>
        <dbReference type="SAM" id="Phobius"/>
    </source>
</evidence>
<keyword evidence="3 6" id="KW-0812">Transmembrane</keyword>
<feature type="transmembrane region" description="Helical" evidence="6">
    <location>
        <begin position="420"/>
        <end position="441"/>
    </location>
</feature>
<feature type="domain" description="MacB-like periplasmic core" evidence="8">
    <location>
        <begin position="20"/>
        <end position="238"/>
    </location>
</feature>
<protein>
    <submittedName>
        <fullName evidence="9">ABC transporter permease</fullName>
    </submittedName>
</protein>
<dbReference type="PANTHER" id="PTHR30572:SF18">
    <property type="entry name" value="ABC-TYPE MACROLIDE FAMILY EXPORT SYSTEM PERMEASE COMPONENT 2"/>
    <property type="match status" value="1"/>
</dbReference>
<comment type="caution">
    <text evidence="9">The sequence shown here is derived from an EMBL/GenBank/DDBJ whole genome shotgun (WGS) entry which is preliminary data.</text>
</comment>
<feature type="domain" description="ABC3 transporter permease C-terminal" evidence="7">
    <location>
        <begin position="284"/>
        <end position="396"/>
    </location>
</feature>
<sequence>MLTNYFKIAWRNITRHKLYSFINIGGLGIGMAVSFMLLLYVYNEFTFNKYHEKGDRIYQLFRNQAASGELITTNGMSVPIAAAIRKDFPELEKVARTNWAYDNLFGYKNKSLKLEMISADPDFLDIFTIKLLKGKRQDVFSNVQSVIISESAAKALFGTEDPIGKTLKFNTTGTVMVSGLYKDLPENGSFKFKVFGSWAGLEANQPWVKNYSWGNFSFKTYALVKPGIDVARLNAKLAGTIEKYNSADKENKLFLYPFERLHLYSEFKNGVSVGGAIQYVRLFMFLALGILLIACINFMNLSTARSENRAREVGVRKVVGARRFAIVKQFLGESLLMSAVSFVFAIVLVTILLDYFNSIIHKNLAIPYHLPQFWIAATGIILITGIIAGSYPALFLSSFKPVKVLKGLNKTGNATLRPRQVLVTLQFVFATCLILSTILIYKQIQYIKNKPAGYDRNGVIEVSQEGKLYDKFELFRRDAIEAGAIVDGSATSGTISTRNSSSWGITWPGQLPGEDKTPIDQIVTTYHFTNTFGVKMAEGRDFEEGRPSDTLAILMNEAAVKLMRLKSPLGTKVKWQGQDRVVIGIMKDFIQGSPSEPINPLIVGFMKDWNGTANLRLNSRISVSSALSKLEAVYKKYNPEYPFEYKFLDELYGEKFRTEQLLGTLANSFTVLAIVISCLGLFGLASFSAEQRRKEIGIRKVLGATTAHLWYSLSKEFVVLVLIAFVIGAGVSYYFMSDWLSRYTYHTDISPWVFAATILISLLVTLTTVSWQAIKAALSNPVKSLRSE</sequence>
<dbReference type="AlphaFoldDB" id="A0A3E2NTZ3"/>
<dbReference type="PANTHER" id="PTHR30572">
    <property type="entry name" value="MEMBRANE COMPONENT OF TRANSPORTER-RELATED"/>
    <property type="match status" value="1"/>
</dbReference>
<dbReference type="InterPro" id="IPR050250">
    <property type="entry name" value="Macrolide_Exporter_MacB"/>
</dbReference>
<evidence type="ECO:0000259" key="8">
    <source>
        <dbReference type="Pfam" id="PF12704"/>
    </source>
</evidence>
<evidence type="ECO:0000256" key="2">
    <source>
        <dbReference type="ARBA" id="ARBA00022475"/>
    </source>
</evidence>
<dbReference type="OrthoDB" id="1451596at2"/>
<dbReference type="Pfam" id="PF02687">
    <property type="entry name" value="FtsX"/>
    <property type="match status" value="2"/>
</dbReference>
<keyword evidence="10" id="KW-1185">Reference proteome</keyword>
<evidence type="ECO:0000256" key="1">
    <source>
        <dbReference type="ARBA" id="ARBA00004651"/>
    </source>
</evidence>
<dbReference type="InterPro" id="IPR025857">
    <property type="entry name" value="MacB_PCD"/>
</dbReference>
<feature type="transmembrane region" description="Helical" evidence="6">
    <location>
        <begin position="669"/>
        <end position="689"/>
    </location>
</feature>
<accession>A0A3E2NTZ3</accession>
<dbReference type="GO" id="GO:0005886">
    <property type="term" value="C:plasma membrane"/>
    <property type="evidence" value="ECO:0007669"/>
    <property type="project" value="UniProtKB-SubCell"/>
</dbReference>
<feature type="transmembrane region" description="Helical" evidence="6">
    <location>
        <begin position="752"/>
        <end position="774"/>
    </location>
</feature>
<keyword evidence="5 6" id="KW-0472">Membrane</keyword>
<feature type="transmembrane region" description="Helical" evidence="6">
    <location>
        <begin position="21"/>
        <end position="42"/>
    </location>
</feature>
<organism evidence="9 10">
    <name type="scientific">Mucilaginibacter terrenus</name>
    <dbReference type="NCBI Taxonomy" id="2482727"/>
    <lineage>
        <taxon>Bacteria</taxon>
        <taxon>Pseudomonadati</taxon>
        <taxon>Bacteroidota</taxon>
        <taxon>Sphingobacteriia</taxon>
        <taxon>Sphingobacteriales</taxon>
        <taxon>Sphingobacteriaceae</taxon>
        <taxon>Mucilaginibacter</taxon>
    </lineage>
</organism>